<dbReference type="PANTHER" id="PTHR22926">
    <property type="entry name" value="PHOSPHO-N-ACETYLMURAMOYL-PENTAPEPTIDE-TRANSFERASE"/>
    <property type="match status" value="1"/>
</dbReference>
<feature type="transmembrane region" description="Helical" evidence="7">
    <location>
        <begin position="105"/>
        <end position="131"/>
    </location>
</feature>
<evidence type="ECO:0000256" key="1">
    <source>
        <dbReference type="ARBA" id="ARBA00004651"/>
    </source>
</evidence>
<feature type="transmembrane region" description="Helical" evidence="7">
    <location>
        <begin position="137"/>
        <end position="158"/>
    </location>
</feature>
<dbReference type="PANTHER" id="PTHR22926:SF3">
    <property type="entry name" value="UNDECAPRENYL-PHOSPHATE ALPHA-N-ACETYLGLUCOSAMINYL 1-PHOSPHATE TRANSFERASE"/>
    <property type="match status" value="1"/>
</dbReference>
<feature type="transmembrane region" description="Helical" evidence="7">
    <location>
        <begin position="165"/>
        <end position="183"/>
    </location>
</feature>
<feature type="transmembrane region" description="Helical" evidence="7">
    <location>
        <begin position="243"/>
        <end position="264"/>
    </location>
</feature>
<comment type="caution">
    <text evidence="8">The sequence shown here is derived from an EMBL/GenBank/DDBJ whole genome shotgun (WGS) entry which is preliminary data.</text>
</comment>
<dbReference type="Proteomes" id="UP001221566">
    <property type="component" value="Unassembled WGS sequence"/>
</dbReference>
<dbReference type="CDD" id="cd06912">
    <property type="entry name" value="GT_MraY_like"/>
    <property type="match status" value="1"/>
</dbReference>
<comment type="subcellular location">
    <subcellularLocation>
        <location evidence="1">Cell membrane</location>
        <topology evidence="1">Multi-pass membrane protein</topology>
    </subcellularLocation>
</comment>
<reference evidence="8 9" key="1">
    <citation type="submission" date="2023-01" db="EMBL/GenBank/DDBJ databases">
        <title>Novel species of the genus Vogesella isolated from rivers.</title>
        <authorList>
            <person name="Lu H."/>
        </authorList>
    </citation>
    <scope>NUCLEOTIDE SEQUENCE [LARGE SCALE GENOMIC DNA]</scope>
    <source>
        <strain evidence="8 9">SH7W</strain>
    </source>
</reference>
<name>A0ABT5I0H3_VOGIN</name>
<dbReference type="RefSeq" id="WP_272802235.1">
    <property type="nucleotide sequence ID" value="NZ_JAQQKY010000001.1"/>
</dbReference>
<organism evidence="8 9">
    <name type="scientific">Vogesella indigofera</name>
    <name type="common">Pseudomonas indigofera</name>
    <dbReference type="NCBI Taxonomy" id="45465"/>
    <lineage>
        <taxon>Bacteria</taxon>
        <taxon>Pseudomonadati</taxon>
        <taxon>Pseudomonadota</taxon>
        <taxon>Betaproteobacteria</taxon>
        <taxon>Neisseriales</taxon>
        <taxon>Chromobacteriaceae</taxon>
        <taxon>Vogesella</taxon>
    </lineage>
</organism>
<evidence type="ECO:0000256" key="5">
    <source>
        <dbReference type="ARBA" id="ARBA00022989"/>
    </source>
</evidence>
<feature type="transmembrane region" description="Helical" evidence="7">
    <location>
        <begin position="333"/>
        <end position="350"/>
    </location>
</feature>
<feature type="transmembrane region" description="Helical" evidence="7">
    <location>
        <begin position="52"/>
        <end position="70"/>
    </location>
</feature>
<evidence type="ECO:0000256" key="7">
    <source>
        <dbReference type="SAM" id="Phobius"/>
    </source>
</evidence>
<evidence type="ECO:0000256" key="3">
    <source>
        <dbReference type="ARBA" id="ARBA00022679"/>
    </source>
</evidence>
<evidence type="ECO:0000256" key="6">
    <source>
        <dbReference type="ARBA" id="ARBA00023136"/>
    </source>
</evidence>
<keyword evidence="4 7" id="KW-0812">Transmembrane</keyword>
<keyword evidence="2" id="KW-1003">Cell membrane</keyword>
<keyword evidence="3" id="KW-0808">Transferase</keyword>
<evidence type="ECO:0000313" key="8">
    <source>
        <dbReference type="EMBL" id="MDC7689674.1"/>
    </source>
</evidence>
<evidence type="ECO:0000256" key="4">
    <source>
        <dbReference type="ARBA" id="ARBA00022692"/>
    </source>
</evidence>
<feature type="transmembrane region" description="Helical" evidence="7">
    <location>
        <begin position="189"/>
        <end position="207"/>
    </location>
</feature>
<feature type="transmembrane region" description="Helical" evidence="7">
    <location>
        <begin position="76"/>
        <end position="93"/>
    </location>
</feature>
<evidence type="ECO:0000256" key="2">
    <source>
        <dbReference type="ARBA" id="ARBA00022475"/>
    </source>
</evidence>
<protein>
    <submittedName>
        <fullName evidence="8">Glycosyltransferase</fullName>
    </submittedName>
</protein>
<keyword evidence="9" id="KW-1185">Reference proteome</keyword>
<evidence type="ECO:0000313" key="9">
    <source>
        <dbReference type="Proteomes" id="UP001221566"/>
    </source>
</evidence>
<feature type="transmembrane region" description="Helical" evidence="7">
    <location>
        <begin position="6"/>
        <end position="23"/>
    </location>
</feature>
<gene>
    <name evidence="8" type="ORF">PQU93_02600</name>
</gene>
<proteinExistence type="predicted"/>
<feature type="transmembrane region" description="Helical" evidence="7">
    <location>
        <begin position="219"/>
        <end position="237"/>
    </location>
</feature>
<dbReference type="Pfam" id="PF00953">
    <property type="entry name" value="Glycos_transf_4"/>
    <property type="match status" value="1"/>
</dbReference>
<dbReference type="EMBL" id="JAQQKY010000001">
    <property type="protein sequence ID" value="MDC7689674.1"/>
    <property type="molecule type" value="Genomic_DNA"/>
</dbReference>
<accession>A0ABT5I0H3</accession>
<feature type="transmembrane region" description="Helical" evidence="7">
    <location>
        <begin position="307"/>
        <end position="327"/>
    </location>
</feature>
<sequence>MFSGLFFFFGSLLVAMVVAIAIIRSSHLHAHLSMDGDLSGPQKFHVVPTPRVGGVPVMAGLMLAAAGAWSEGLPEFAYLLWAGLPVFLAGLAEDVTKRVRPLYRLLSAFVSALIAVWLLGAILPVLGIPWLDQALRGLPWLALLVTVFAVGGVCHAVNIIDGYNGLMGGVAMAIAGALAYVSFTVGDTALLAISLSLLGAILGFLVWNFPRGMIFAGDAGAYLVGFLLAEVSVLLVVRHPGVLSPWFPMLLMIYPVFETVFSIYRKKFVRQMSPGMPDGLHFHMLIYKRLVRWMVGKREAKHLLRRNSLTAPYLWSVALFSVMPATLFWQYEWVLQLCCVLFVLMYVWLYRRIVQFRAPRWLVLRRVESDTRSKLVIKSR</sequence>
<keyword evidence="5 7" id="KW-1133">Transmembrane helix</keyword>
<dbReference type="InterPro" id="IPR000715">
    <property type="entry name" value="Glycosyl_transferase_4"/>
</dbReference>
<keyword evidence="6 7" id="KW-0472">Membrane</keyword>